<dbReference type="Gene3D" id="3.40.50.720">
    <property type="entry name" value="NAD(P)-binding Rossmann-like Domain"/>
    <property type="match status" value="1"/>
</dbReference>
<dbReference type="PANTHER" id="PTHR43544:SF7">
    <property type="entry name" value="NADB-LER2"/>
    <property type="match status" value="1"/>
</dbReference>
<dbReference type="OrthoDB" id="2522757at2759"/>
<evidence type="ECO:0000313" key="4">
    <source>
        <dbReference type="EMBL" id="KAG0659318.1"/>
    </source>
</evidence>
<evidence type="ECO:0000313" key="5">
    <source>
        <dbReference type="Proteomes" id="UP000777482"/>
    </source>
</evidence>
<dbReference type="Proteomes" id="UP000777482">
    <property type="component" value="Unassembled WGS sequence"/>
</dbReference>
<organism evidence="4 5">
    <name type="scientific">Rhodotorula mucilaginosa</name>
    <name type="common">Yeast</name>
    <name type="synonym">Rhodotorula rubra</name>
    <dbReference type="NCBI Taxonomy" id="5537"/>
    <lineage>
        <taxon>Eukaryota</taxon>
        <taxon>Fungi</taxon>
        <taxon>Dikarya</taxon>
        <taxon>Basidiomycota</taxon>
        <taxon>Pucciniomycotina</taxon>
        <taxon>Microbotryomycetes</taxon>
        <taxon>Sporidiobolales</taxon>
        <taxon>Sporidiobolaceae</taxon>
        <taxon>Rhodotorula</taxon>
    </lineage>
</organism>
<dbReference type="PANTHER" id="PTHR43544">
    <property type="entry name" value="SHORT-CHAIN DEHYDROGENASE/REDUCTASE"/>
    <property type="match status" value="1"/>
</dbReference>
<gene>
    <name evidence="4" type="ORF">C6P46_005248</name>
</gene>
<accession>A0A9P7B5A5</accession>
<dbReference type="PRINTS" id="PR00081">
    <property type="entry name" value="GDHRDH"/>
</dbReference>
<evidence type="ECO:0000256" key="1">
    <source>
        <dbReference type="ARBA" id="ARBA00006484"/>
    </source>
</evidence>
<evidence type="ECO:0000256" key="3">
    <source>
        <dbReference type="ARBA" id="ARBA00023002"/>
    </source>
</evidence>
<dbReference type="InterPro" id="IPR036291">
    <property type="entry name" value="NAD(P)-bd_dom_sf"/>
</dbReference>
<evidence type="ECO:0000256" key="2">
    <source>
        <dbReference type="ARBA" id="ARBA00022857"/>
    </source>
</evidence>
<evidence type="ECO:0008006" key="6">
    <source>
        <dbReference type="Google" id="ProtNLM"/>
    </source>
</evidence>
<comment type="similarity">
    <text evidence="1">Belongs to the short-chain dehydrogenases/reductases (SDR) family.</text>
</comment>
<dbReference type="Pfam" id="PF00106">
    <property type="entry name" value="adh_short"/>
    <property type="match status" value="1"/>
</dbReference>
<comment type="caution">
    <text evidence="4">The sequence shown here is derived from an EMBL/GenBank/DDBJ whole genome shotgun (WGS) entry which is preliminary data.</text>
</comment>
<keyword evidence="2" id="KW-0521">NADP</keyword>
<sequence>MTSSPTVYFVSGANRPNGLGFHLARQLAQLPDSLVFAAVRNPPTATQLAALASERDNVIVVKLDVTSEADAQEAAKMVKERAGKVDVLIPCAGGNSGICHPGYLRDQDLNEARDMFAVNTFGPMILLRAFLPLLLESQHPIFVPLSSMAGSMTCAMPIPTGYYGASKAALNFLTVKAHTEHEPLCAFVCSPGLVMTDMTTQTMSHPDLPRPPEEYIVDVEESVAGMIKVIKSATRDMCGGKFIDYKGQPVPW</sequence>
<reference evidence="4 5" key="1">
    <citation type="submission" date="2020-11" db="EMBL/GenBank/DDBJ databases">
        <title>Kefir isolates.</title>
        <authorList>
            <person name="Marcisauskas S."/>
            <person name="Kim Y."/>
            <person name="Blasche S."/>
        </authorList>
    </citation>
    <scope>NUCLEOTIDE SEQUENCE [LARGE SCALE GENOMIC DNA]</scope>
    <source>
        <strain evidence="4 5">KR</strain>
    </source>
</reference>
<dbReference type="InterPro" id="IPR002347">
    <property type="entry name" value="SDR_fam"/>
</dbReference>
<name>A0A9P7B5A5_RHOMI</name>
<dbReference type="InterPro" id="IPR051468">
    <property type="entry name" value="Fungal_SecMetab_SDRs"/>
</dbReference>
<dbReference type="EMBL" id="PUHQ01000055">
    <property type="protein sequence ID" value="KAG0659318.1"/>
    <property type="molecule type" value="Genomic_DNA"/>
</dbReference>
<keyword evidence="5" id="KW-1185">Reference proteome</keyword>
<proteinExistence type="inferred from homology"/>
<dbReference type="GO" id="GO:0016491">
    <property type="term" value="F:oxidoreductase activity"/>
    <property type="evidence" value="ECO:0007669"/>
    <property type="project" value="UniProtKB-KW"/>
</dbReference>
<dbReference type="AlphaFoldDB" id="A0A9P7B5A5"/>
<dbReference type="GO" id="GO:0005737">
    <property type="term" value="C:cytoplasm"/>
    <property type="evidence" value="ECO:0007669"/>
    <property type="project" value="TreeGrafter"/>
</dbReference>
<protein>
    <recommendedName>
        <fullName evidence="6">NAD(P)-binding protein</fullName>
    </recommendedName>
</protein>
<keyword evidence="3" id="KW-0560">Oxidoreductase</keyword>
<dbReference type="SUPFAM" id="SSF51735">
    <property type="entry name" value="NAD(P)-binding Rossmann-fold domains"/>
    <property type="match status" value="1"/>
</dbReference>